<reference evidence="1" key="1">
    <citation type="journal article" date="2014" name="Front. Microbiol.">
        <title>High frequency of phylogenetically diverse reductive dehalogenase-homologous genes in deep subseafloor sedimentary metagenomes.</title>
        <authorList>
            <person name="Kawai M."/>
            <person name="Futagami T."/>
            <person name="Toyoda A."/>
            <person name="Takaki Y."/>
            <person name="Nishi S."/>
            <person name="Hori S."/>
            <person name="Arai W."/>
            <person name="Tsubouchi T."/>
            <person name="Morono Y."/>
            <person name="Uchiyama I."/>
            <person name="Ito T."/>
            <person name="Fujiyama A."/>
            <person name="Inagaki F."/>
            <person name="Takami H."/>
        </authorList>
    </citation>
    <scope>NUCLEOTIDE SEQUENCE</scope>
    <source>
        <strain evidence="1">Expedition CK06-06</strain>
    </source>
</reference>
<sequence>MKFTQTGTFRENTLDELTTLNINEQIDIILLDKLDYFVGFLAKEKPEKITDYIKNLTKKYQGLVEEDFLKNTSGEFQEILTKYKNLNQYPDLNKASLNYFIHLLHKLDSSHF</sequence>
<gene>
    <name evidence="1" type="ORF">S01H4_42327</name>
</gene>
<dbReference type="EMBL" id="BART01023233">
    <property type="protein sequence ID" value="GAH04813.1"/>
    <property type="molecule type" value="Genomic_DNA"/>
</dbReference>
<accession>X1E825</accession>
<organism evidence="1">
    <name type="scientific">marine sediment metagenome</name>
    <dbReference type="NCBI Taxonomy" id="412755"/>
    <lineage>
        <taxon>unclassified sequences</taxon>
        <taxon>metagenomes</taxon>
        <taxon>ecological metagenomes</taxon>
    </lineage>
</organism>
<evidence type="ECO:0000313" key="1">
    <source>
        <dbReference type="EMBL" id="GAH04813.1"/>
    </source>
</evidence>
<proteinExistence type="predicted"/>
<name>X1E825_9ZZZZ</name>
<comment type="caution">
    <text evidence="1">The sequence shown here is derived from an EMBL/GenBank/DDBJ whole genome shotgun (WGS) entry which is preliminary data.</text>
</comment>
<dbReference type="AlphaFoldDB" id="X1E825"/>
<protein>
    <submittedName>
        <fullName evidence="1">Uncharacterized protein</fullName>
    </submittedName>
</protein>